<evidence type="ECO:0000313" key="9">
    <source>
        <dbReference type="EMBL" id="KAE8762537.1"/>
    </source>
</evidence>
<reference evidence="9 10" key="1">
    <citation type="submission" date="2019-10" db="EMBL/GenBank/DDBJ databases">
        <title>Georgenia wutianyii sp. nov. and Georgenia yuyongxinii sp. nov. isolated from plateau pika (Ochotona curzoniae) in the Qinghai-Tibet plateau of China.</title>
        <authorList>
            <person name="Tian Z."/>
        </authorList>
    </citation>
    <scope>NUCLEOTIDE SEQUENCE [LARGE SCALE GENOMIC DNA]</scope>
    <source>
        <strain evidence="9 10">DSM 21501</strain>
    </source>
</reference>
<dbReference type="AlphaFoldDB" id="A0A7J5UJL6"/>
<dbReference type="InterPro" id="IPR011032">
    <property type="entry name" value="GroES-like_sf"/>
</dbReference>
<dbReference type="SUPFAM" id="SSF50129">
    <property type="entry name" value="GroES-like"/>
    <property type="match status" value="1"/>
</dbReference>
<comment type="caution">
    <text evidence="9">The sequence shown here is derived from an EMBL/GenBank/DDBJ whole genome shotgun (WGS) entry which is preliminary data.</text>
</comment>
<feature type="domain" description="Alcohol dehydrogenase-like C-terminal" evidence="7">
    <location>
        <begin position="190"/>
        <end position="259"/>
    </location>
</feature>
<proteinExistence type="inferred from homology"/>
<dbReference type="SUPFAM" id="SSF51735">
    <property type="entry name" value="NAD(P)-binding Rossmann-fold domains"/>
    <property type="match status" value="1"/>
</dbReference>
<evidence type="ECO:0000259" key="7">
    <source>
        <dbReference type="Pfam" id="PF00107"/>
    </source>
</evidence>
<evidence type="ECO:0000256" key="6">
    <source>
        <dbReference type="SAM" id="MobiDB-lite"/>
    </source>
</evidence>
<name>A0A7J5UJL6_9MICO</name>
<dbReference type="Gene3D" id="3.40.50.720">
    <property type="entry name" value="NAD(P)-binding Rossmann-like Domain"/>
    <property type="match status" value="1"/>
</dbReference>
<gene>
    <name evidence="9" type="ORF">GB883_18835</name>
</gene>
<feature type="region of interest" description="Disordered" evidence="6">
    <location>
        <begin position="418"/>
        <end position="438"/>
    </location>
</feature>
<dbReference type="InterPro" id="IPR013154">
    <property type="entry name" value="ADH-like_N"/>
</dbReference>
<dbReference type="GO" id="GO:0016491">
    <property type="term" value="F:oxidoreductase activity"/>
    <property type="evidence" value="ECO:0007669"/>
    <property type="project" value="UniProtKB-KW"/>
</dbReference>
<dbReference type="InterPro" id="IPR013149">
    <property type="entry name" value="ADH-like_C"/>
</dbReference>
<evidence type="ECO:0000256" key="2">
    <source>
        <dbReference type="ARBA" id="ARBA00022723"/>
    </source>
</evidence>
<keyword evidence="10" id="KW-1185">Reference proteome</keyword>
<dbReference type="RefSeq" id="WP_152202881.1">
    <property type="nucleotide sequence ID" value="NZ_VUKF01000019.1"/>
</dbReference>
<protein>
    <submittedName>
        <fullName evidence="9">Alcohol dehydrogenase catalytic domain-containing protein</fullName>
    </submittedName>
</protein>
<dbReference type="PANTHER" id="PTHR42813">
    <property type="entry name" value="ZINC-TYPE ALCOHOL DEHYDROGENASE-LIKE"/>
    <property type="match status" value="1"/>
</dbReference>
<dbReference type="OrthoDB" id="241504at2"/>
<dbReference type="Gene3D" id="3.90.180.10">
    <property type="entry name" value="Medium-chain alcohol dehydrogenases, catalytic domain"/>
    <property type="match status" value="1"/>
</dbReference>
<evidence type="ECO:0000256" key="1">
    <source>
        <dbReference type="ARBA" id="ARBA00001947"/>
    </source>
</evidence>
<evidence type="ECO:0000256" key="4">
    <source>
        <dbReference type="ARBA" id="ARBA00023002"/>
    </source>
</evidence>
<dbReference type="Pfam" id="PF08240">
    <property type="entry name" value="ADH_N"/>
    <property type="match status" value="1"/>
</dbReference>
<evidence type="ECO:0000313" key="10">
    <source>
        <dbReference type="Proteomes" id="UP000451860"/>
    </source>
</evidence>
<comment type="cofactor">
    <cofactor evidence="1 5">
        <name>Zn(2+)</name>
        <dbReference type="ChEBI" id="CHEBI:29105"/>
    </cofactor>
</comment>
<evidence type="ECO:0000256" key="5">
    <source>
        <dbReference type="RuleBase" id="RU361277"/>
    </source>
</evidence>
<evidence type="ECO:0000259" key="8">
    <source>
        <dbReference type="Pfam" id="PF08240"/>
    </source>
</evidence>
<dbReference type="InterPro" id="IPR002328">
    <property type="entry name" value="ADH_Zn_CS"/>
</dbReference>
<evidence type="ECO:0000256" key="3">
    <source>
        <dbReference type="ARBA" id="ARBA00022833"/>
    </source>
</evidence>
<accession>A0A7J5UJL6</accession>
<dbReference type="Proteomes" id="UP000451860">
    <property type="component" value="Unassembled WGS sequence"/>
</dbReference>
<keyword evidence="2 5" id="KW-0479">Metal-binding</keyword>
<dbReference type="GO" id="GO:0008270">
    <property type="term" value="F:zinc ion binding"/>
    <property type="evidence" value="ECO:0007669"/>
    <property type="project" value="InterPro"/>
</dbReference>
<dbReference type="EMBL" id="WHJE01000156">
    <property type="protein sequence ID" value="KAE8762537.1"/>
    <property type="molecule type" value="Genomic_DNA"/>
</dbReference>
<sequence>MRALTWQGKEDVRVEDVPDPEISEPTDAIVKITSTAICGSDLHLYSVLGAFIDPGDVLGHEPMGVVQEVGPEVTHIKPGDRVVIPFNVSCGSCWMCAHGLQSQCETTQVRDQDKGAALFGYTKLYGQVPGGQAEYLRVPQAHYGPIPVPDDGEPDERYLYLSDVLPTAWQAVEYANIPDGGSVVVLGLGPIGQMSARIARHRGAAQVIGVDLVPERLAMARRHGIDTLDLRDVDDLPDTVRGLTAGRGPDSVIDAVGMEAHGSLGSSVAEVMQKGAGLLPDALARPMIKNLGVDRLGALHLAISTVRRGGTISLSGVYGGAVDPMPMMELFDKQLNVRMGQANVRRWIDDLMPLVSDSADPLGVLDLRTHRLSLEDAPGAYETFQKKQDGAIKIVLDPTIPASRALHTPATDAEIAANTAADVAPGAPEGAGPAVDRP</sequence>
<dbReference type="InterPro" id="IPR036291">
    <property type="entry name" value="NAD(P)-bd_dom_sf"/>
</dbReference>
<comment type="similarity">
    <text evidence="5">Belongs to the zinc-containing alcohol dehydrogenase family.</text>
</comment>
<dbReference type="CDD" id="cd08283">
    <property type="entry name" value="FDH_like_1"/>
    <property type="match status" value="1"/>
</dbReference>
<keyword evidence="4" id="KW-0560">Oxidoreductase</keyword>
<dbReference type="Pfam" id="PF00107">
    <property type="entry name" value="ADH_zinc_N"/>
    <property type="match status" value="1"/>
</dbReference>
<dbReference type="PROSITE" id="PS00059">
    <property type="entry name" value="ADH_ZINC"/>
    <property type="match status" value="1"/>
</dbReference>
<keyword evidence="3 5" id="KW-0862">Zinc</keyword>
<feature type="domain" description="Alcohol dehydrogenase-like N-terminal" evidence="8">
    <location>
        <begin position="25"/>
        <end position="147"/>
    </location>
</feature>
<organism evidence="9 10">
    <name type="scientific">Georgenia thermotolerans</name>
    <dbReference type="NCBI Taxonomy" id="527326"/>
    <lineage>
        <taxon>Bacteria</taxon>
        <taxon>Bacillati</taxon>
        <taxon>Actinomycetota</taxon>
        <taxon>Actinomycetes</taxon>
        <taxon>Micrococcales</taxon>
        <taxon>Bogoriellaceae</taxon>
        <taxon>Georgenia</taxon>
    </lineage>
</organism>
<dbReference type="PANTHER" id="PTHR42813:SF2">
    <property type="entry name" value="DEHYDROGENASE, ZINC-CONTAINING, PUTATIVE (AFU_ORTHOLOGUE AFUA_2G02810)-RELATED"/>
    <property type="match status" value="1"/>
</dbReference>